<feature type="region of interest" description="Disordered" evidence="5">
    <location>
        <begin position="373"/>
        <end position="414"/>
    </location>
</feature>
<evidence type="ECO:0000256" key="5">
    <source>
        <dbReference type="SAM" id="MobiDB-lite"/>
    </source>
</evidence>
<reference evidence="7" key="1">
    <citation type="journal article" date="2019" name="Int. J. Syst. Evol. Microbiol.">
        <title>The Global Catalogue of Microorganisms (GCM) 10K type strain sequencing project: providing services to taxonomists for standard genome sequencing and annotation.</title>
        <authorList>
            <consortium name="The Broad Institute Genomics Platform"/>
            <consortium name="The Broad Institute Genome Sequencing Center for Infectious Disease"/>
            <person name="Wu L."/>
            <person name="Ma J."/>
        </authorList>
    </citation>
    <scope>NUCLEOTIDE SEQUENCE [LARGE SCALE GENOMIC DNA]</scope>
    <source>
        <strain evidence="7">CGMCC 4.7248</strain>
    </source>
</reference>
<dbReference type="SUPFAM" id="SSF48452">
    <property type="entry name" value="TPR-like"/>
    <property type="match status" value="1"/>
</dbReference>
<feature type="compositionally biased region" description="Pro residues" evidence="5">
    <location>
        <begin position="378"/>
        <end position="396"/>
    </location>
</feature>
<dbReference type="PANTHER" id="PTHR19375">
    <property type="entry name" value="HEAT SHOCK PROTEIN 70KDA"/>
    <property type="match status" value="1"/>
</dbReference>
<dbReference type="Pfam" id="PF00012">
    <property type="entry name" value="HSP70"/>
    <property type="match status" value="1"/>
</dbReference>
<keyword evidence="7" id="KW-1185">Reference proteome</keyword>
<comment type="caution">
    <text evidence="6">The sequence shown here is derived from an EMBL/GenBank/DDBJ whole genome shotgun (WGS) entry which is preliminary data.</text>
</comment>
<gene>
    <name evidence="6" type="ORF">ACFPZJ_14055</name>
</gene>
<evidence type="ECO:0000256" key="3">
    <source>
        <dbReference type="ARBA" id="ARBA00023186"/>
    </source>
</evidence>
<proteinExistence type="inferred from homology"/>
<dbReference type="EMBL" id="JBHSNY010000004">
    <property type="protein sequence ID" value="MFC5634885.1"/>
    <property type="molecule type" value="Genomic_DNA"/>
</dbReference>
<protein>
    <submittedName>
        <fullName evidence="6">Hsp70 family protein</fullName>
    </submittedName>
</protein>
<name>A0ABW0URM5_9ACTN</name>
<evidence type="ECO:0000256" key="2">
    <source>
        <dbReference type="ARBA" id="ARBA00022840"/>
    </source>
</evidence>
<evidence type="ECO:0000256" key="4">
    <source>
        <dbReference type="RuleBase" id="RU003322"/>
    </source>
</evidence>
<keyword evidence="2 4" id="KW-0067">ATP-binding</keyword>
<feature type="compositionally biased region" description="Pro residues" evidence="5">
    <location>
        <begin position="455"/>
        <end position="473"/>
    </location>
</feature>
<accession>A0ABW0URM5</accession>
<dbReference type="Proteomes" id="UP001596154">
    <property type="component" value="Unassembled WGS sequence"/>
</dbReference>
<keyword evidence="1 4" id="KW-0547">Nucleotide-binding</keyword>
<organism evidence="6 7">
    <name type="scientific">Streptomyces bullii</name>
    <dbReference type="NCBI Taxonomy" id="349910"/>
    <lineage>
        <taxon>Bacteria</taxon>
        <taxon>Bacillati</taxon>
        <taxon>Actinomycetota</taxon>
        <taxon>Actinomycetes</taxon>
        <taxon>Kitasatosporales</taxon>
        <taxon>Streptomycetaceae</taxon>
        <taxon>Streptomyces</taxon>
    </lineage>
</organism>
<dbReference type="InterPro" id="IPR013126">
    <property type="entry name" value="Hsp_70_fam"/>
</dbReference>
<evidence type="ECO:0000313" key="6">
    <source>
        <dbReference type="EMBL" id="MFC5634885.1"/>
    </source>
</evidence>
<feature type="compositionally biased region" description="Low complexity" evidence="5">
    <location>
        <begin position="397"/>
        <end position="414"/>
    </location>
</feature>
<sequence length="630" mass="65994">MTAPGGTEGPAPGLGLGLDFGSTGVRAAFGLPGGPVRRLALSGRRWPWLLCEPTVAGPLPVTFPSLKSRLGSGRPALVGGVPTAVDEVVTGLLREVREQVEAVAGARIALTVISVPVSYRSAQRTALLDAARAAGLDEVRLIGDAMAAVIGHTEGRGSATCLVYGLGYGGFELGLVRAARERYRALGHETAASTGGRAFDDAALSGALRAVRGRAQPAGLVEAGWLRMRARVERIREELGAPGGHGAALLDFDLGGGPTRLRIERAELEAYLERHVRRTRDRARTLLDQSGMDARDVDTLLLVGGGTRLETIRSGVRGLGRDTVRAPDHLLATGALMHAARLAGVPPAGADGLAALEPADPSEDTLSDAPRLTVTLVSPPPPPPEPSLARLPPPVSAAPAASPGPGAVDAPDGPLDVARARELVARGQVGQARALLETIVTEARALLGSLGTDPSPRPPEPAPPVEAPQPPESSAPSDPEHWADRKAARRLATARDLLTEGRYAEAVGASHAAWQAAGEGTSGPDVLDAMIGVHCAAAMADFSPEHFPDAERWLRCAYSHDPTNARVRGLLAERTYRHAERLDGRGRHDEAVEALHRCLGWNPEHGAAQALLERLGRRGRNHRDRGGVPR</sequence>
<keyword evidence="3" id="KW-0143">Chaperone</keyword>
<dbReference type="RefSeq" id="WP_381021088.1">
    <property type="nucleotide sequence ID" value="NZ_JBHSNY010000004.1"/>
</dbReference>
<dbReference type="SUPFAM" id="SSF53067">
    <property type="entry name" value="Actin-like ATPase domain"/>
    <property type="match status" value="2"/>
</dbReference>
<dbReference type="InterPro" id="IPR011990">
    <property type="entry name" value="TPR-like_helical_dom_sf"/>
</dbReference>
<dbReference type="Gene3D" id="1.25.40.10">
    <property type="entry name" value="Tetratricopeptide repeat domain"/>
    <property type="match status" value="1"/>
</dbReference>
<evidence type="ECO:0000256" key="1">
    <source>
        <dbReference type="ARBA" id="ARBA00022741"/>
    </source>
</evidence>
<dbReference type="InterPro" id="IPR043129">
    <property type="entry name" value="ATPase_NBD"/>
</dbReference>
<comment type="similarity">
    <text evidence="4">Belongs to the heat shock protein 70 family.</text>
</comment>
<dbReference type="PRINTS" id="PR00301">
    <property type="entry name" value="HEATSHOCK70"/>
</dbReference>
<feature type="region of interest" description="Disordered" evidence="5">
    <location>
        <begin position="448"/>
        <end position="484"/>
    </location>
</feature>
<evidence type="ECO:0000313" key="7">
    <source>
        <dbReference type="Proteomes" id="UP001596154"/>
    </source>
</evidence>
<dbReference type="Gene3D" id="3.30.420.40">
    <property type="match status" value="2"/>
</dbReference>
<dbReference type="Gene3D" id="3.90.640.10">
    <property type="entry name" value="Actin, Chain A, domain 4"/>
    <property type="match status" value="1"/>
</dbReference>